<dbReference type="Gene3D" id="3.40.50.300">
    <property type="entry name" value="P-loop containing nucleotide triphosphate hydrolases"/>
    <property type="match status" value="1"/>
</dbReference>
<keyword evidence="1" id="KW-0547">Nucleotide-binding</keyword>
<protein>
    <submittedName>
        <fullName evidence="4">Sigma-54 factor interaction domain-containing protein</fullName>
    </submittedName>
</protein>
<feature type="domain" description="Sigma-54 factor interaction" evidence="3">
    <location>
        <begin position="30"/>
        <end position="148"/>
    </location>
</feature>
<dbReference type="GO" id="GO:0005524">
    <property type="term" value="F:ATP binding"/>
    <property type="evidence" value="ECO:0007669"/>
    <property type="project" value="UniProtKB-KW"/>
</dbReference>
<dbReference type="PANTHER" id="PTHR32071">
    <property type="entry name" value="TRANSCRIPTIONAL REGULATORY PROTEIN"/>
    <property type="match status" value="1"/>
</dbReference>
<dbReference type="CDD" id="cd00009">
    <property type="entry name" value="AAA"/>
    <property type="match status" value="1"/>
</dbReference>
<dbReference type="InterPro" id="IPR025662">
    <property type="entry name" value="Sigma_54_int_dom_ATP-bd_1"/>
</dbReference>
<dbReference type="InterPro" id="IPR027417">
    <property type="entry name" value="P-loop_NTPase"/>
</dbReference>
<reference evidence="4" key="1">
    <citation type="submission" date="2020-05" db="EMBL/GenBank/DDBJ databases">
        <title>Sulfur intermediates as new biogeochemical hubs in an aquatic model microbial ecosystem.</title>
        <authorList>
            <person name="Vigneron A."/>
        </authorList>
    </citation>
    <scope>NUCLEOTIDE SEQUENCE</scope>
    <source>
        <strain evidence="4">Bin.250</strain>
    </source>
</reference>
<dbReference type="AlphaFoldDB" id="A0A973AA52"/>
<keyword evidence="2" id="KW-0067">ATP-binding</keyword>
<organism evidence="4 5">
    <name type="scientific">SAR86 cluster bacterium</name>
    <dbReference type="NCBI Taxonomy" id="2030880"/>
    <lineage>
        <taxon>Bacteria</taxon>
        <taxon>Pseudomonadati</taxon>
        <taxon>Pseudomonadota</taxon>
        <taxon>Gammaproteobacteria</taxon>
        <taxon>SAR86 cluster</taxon>
    </lineage>
</organism>
<comment type="caution">
    <text evidence="4">The sequence shown here is derived from an EMBL/GenBank/DDBJ whole genome shotgun (WGS) entry which is preliminary data.</text>
</comment>
<dbReference type="EMBL" id="JABMOJ010000319">
    <property type="protein sequence ID" value="NQV65416.1"/>
    <property type="molecule type" value="Genomic_DNA"/>
</dbReference>
<dbReference type="Pfam" id="PF00158">
    <property type="entry name" value="Sigma54_activat"/>
    <property type="match status" value="1"/>
</dbReference>
<accession>A0A973AA52</accession>
<dbReference type="Proteomes" id="UP000754644">
    <property type="component" value="Unassembled WGS sequence"/>
</dbReference>
<dbReference type="InterPro" id="IPR002078">
    <property type="entry name" value="Sigma_54_int"/>
</dbReference>
<gene>
    <name evidence="4" type="ORF">HQ497_08620</name>
</gene>
<dbReference type="PROSITE" id="PS00675">
    <property type="entry name" value="SIGMA54_INTERACT_1"/>
    <property type="match status" value="1"/>
</dbReference>
<evidence type="ECO:0000313" key="4">
    <source>
        <dbReference type="EMBL" id="NQV65416.1"/>
    </source>
</evidence>
<sequence>MRTLLRYFATGLTNFDRIVEVRGGDDAETLVYQSAQMRSIMDSCRLVAPTDATVLITGESGTGKELLARAIHDMSSRADKPFVIVDCGAVVGNLIESELFGHVKGAFTGADKHFSGRLKEADGGTVLLDEIGELPLDIQVKLLRYVQN</sequence>
<dbReference type="PROSITE" id="PS50045">
    <property type="entry name" value="SIGMA54_INTERACT_4"/>
    <property type="match status" value="1"/>
</dbReference>
<evidence type="ECO:0000259" key="3">
    <source>
        <dbReference type="PROSITE" id="PS50045"/>
    </source>
</evidence>
<dbReference type="SUPFAM" id="SSF52540">
    <property type="entry name" value="P-loop containing nucleoside triphosphate hydrolases"/>
    <property type="match status" value="1"/>
</dbReference>
<dbReference type="GO" id="GO:0006355">
    <property type="term" value="P:regulation of DNA-templated transcription"/>
    <property type="evidence" value="ECO:0007669"/>
    <property type="project" value="InterPro"/>
</dbReference>
<proteinExistence type="predicted"/>
<dbReference type="PROSITE" id="PS00676">
    <property type="entry name" value="SIGMA54_INTERACT_2"/>
    <property type="match status" value="1"/>
</dbReference>
<evidence type="ECO:0000256" key="1">
    <source>
        <dbReference type="ARBA" id="ARBA00022741"/>
    </source>
</evidence>
<dbReference type="InterPro" id="IPR025943">
    <property type="entry name" value="Sigma_54_int_dom_ATP-bd_2"/>
</dbReference>
<name>A0A973AA52_9GAMM</name>
<evidence type="ECO:0000256" key="2">
    <source>
        <dbReference type="ARBA" id="ARBA00022840"/>
    </source>
</evidence>
<evidence type="ECO:0000313" key="5">
    <source>
        <dbReference type="Proteomes" id="UP000754644"/>
    </source>
</evidence>